<dbReference type="InterPro" id="IPR007658">
    <property type="entry name" value="DUF594"/>
</dbReference>
<gene>
    <name evidence="1" type="ORF">SLEP1_g55428</name>
</gene>
<comment type="caution">
    <text evidence="1">The sequence shown here is derived from an EMBL/GenBank/DDBJ whole genome shotgun (WGS) entry which is preliminary data.</text>
</comment>
<proteinExistence type="predicted"/>
<reference evidence="1 2" key="1">
    <citation type="journal article" date="2021" name="Commun. Biol.">
        <title>The genome of Shorea leprosula (Dipterocarpaceae) highlights the ecological relevance of drought in aseasonal tropical rainforests.</title>
        <authorList>
            <person name="Ng K.K.S."/>
            <person name="Kobayashi M.J."/>
            <person name="Fawcett J.A."/>
            <person name="Hatakeyama M."/>
            <person name="Paape T."/>
            <person name="Ng C.H."/>
            <person name="Ang C.C."/>
            <person name="Tnah L.H."/>
            <person name="Lee C.T."/>
            <person name="Nishiyama T."/>
            <person name="Sese J."/>
            <person name="O'Brien M.J."/>
            <person name="Copetti D."/>
            <person name="Mohd Noor M.I."/>
            <person name="Ong R.C."/>
            <person name="Putra M."/>
            <person name="Sireger I.Z."/>
            <person name="Indrioko S."/>
            <person name="Kosugi Y."/>
            <person name="Izuno A."/>
            <person name="Isagi Y."/>
            <person name="Lee S.L."/>
            <person name="Shimizu K.K."/>
        </authorList>
    </citation>
    <scope>NUCLEOTIDE SEQUENCE [LARGE SCALE GENOMIC DNA]</scope>
    <source>
        <strain evidence="1">214</strain>
    </source>
</reference>
<name>A0AAV5MGH0_9ROSI</name>
<dbReference type="AlphaFoldDB" id="A0AAV5MGH0"/>
<keyword evidence="2" id="KW-1185">Reference proteome</keyword>
<dbReference type="Proteomes" id="UP001054252">
    <property type="component" value="Unassembled WGS sequence"/>
</dbReference>
<dbReference type="PANTHER" id="PTHR31325">
    <property type="entry name" value="OS01G0798800 PROTEIN-RELATED"/>
    <property type="match status" value="1"/>
</dbReference>
<dbReference type="EMBL" id="BPVZ01000264">
    <property type="protein sequence ID" value="GKV48630.1"/>
    <property type="molecule type" value="Genomic_DNA"/>
</dbReference>
<accession>A0AAV5MGH0</accession>
<sequence>MLQGKYIGEAGKEIFGPSRILTGDITNFAWTLDRFEYMESLLIWHIATEICYGKGCPDNSSSSSTSTSTNCFDHRKICKLISDYMFYLLVMEPTMTATSPNNLKIVFEGEDETDVTWKWRPRYWEEESKETSIKDLDKLDEQLEDEAKTGHIDLDLLKKDVDKLTSYEKDSIARFRRITVAGFLAMELLQYQPGGCPWNLMSKFWVEILCYAAIHCQPIVHARQVSRGGQLLTLVWLLINYLGLTPSQGFLGGLEVI</sequence>
<protein>
    <recommendedName>
        <fullName evidence="3">DUF4220 domain-containing protein</fullName>
    </recommendedName>
</protein>
<evidence type="ECO:0008006" key="3">
    <source>
        <dbReference type="Google" id="ProtNLM"/>
    </source>
</evidence>
<dbReference type="Pfam" id="PF04578">
    <property type="entry name" value="DUF594"/>
    <property type="match status" value="1"/>
</dbReference>
<evidence type="ECO:0000313" key="1">
    <source>
        <dbReference type="EMBL" id="GKV48630.1"/>
    </source>
</evidence>
<organism evidence="1 2">
    <name type="scientific">Rubroshorea leprosula</name>
    <dbReference type="NCBI Taxonomy" id="152421"/>
    <lineage>
        <taxon>Eukaryota</taxon>
        <taxon>Viridiplantae</taxon>
        <taxon>Streptophyta</taxon>
        <taxon>Embryophyta</taxon>
        <taxon>Tracheophyta</taxon>
        <taxon>Spermatophyta</taxon>
        <taxon>Magnoliopsida</taxon>
        <taxon>eudicotyledons</taxon>
        <taxon>Gunneridae</taxon>
        <taxon>Pentapetalae</taxon>
        <taxon>rosids</taxon>
        <taxon>malvids</taxon>
        <taxon>Malvales</taxon>
        <taxon>Dipterocarpaceae</taxon>
        <taxon>Rubroshorea</taxon>
    </lineage>
</organism>
<evidence type="ECO:0000313" key="2">
    <source>
        <dbReference type="Proteomes" id="UP001054252"/>
    </source>
</evidence>